<sequence length="596" mass="65926">MGRCSLLLRYVATEDVMDLDRIVFIDILISYLLSHVPAVVSASFEFFLRFVSVSSDSVRMDLVKRGLLDYVVIAVSKSSFLDDYEKGIPHTHRVLSDAQNDPCSDVAFSDSNTDGLKSDYSPTLLPLLRLQLRRHVKLDARLNQGSTRSDRNPTDGPQLQQLPPNHNHAFIELEVKDLQTTFDQDQSSQNPLSETTSRPPSLTHLPPTSPTLAVSFRPYTPSPSPPLESSQALPTALDHRLPSRVGESASPMSSFSSPHIPSSSSALVASICGLSFPTSVGCGWSVDENMTSVGDWREECSQTALLALHSFFDEPIARHTNRRSPTTPTPPPARFVFAEKEVPEMLQKGKTDLLEMIAGGLGVVSLVVELVCSYLFVPVRNEVWNRLTSSAVFDTSEHDLWNAGKSSLWGLLFKEAERMGKKGKKEGKSGLWTRGEIGRVEERVFEDILTRGRVVIGEEREGGKGDRRGVSRKKQKQQLTQHSSLRRSSHSPTPHPPPPHTPISPLSLRLSLTPPFIPFFALPILSVVSSSLDGILEMDLNEDLSGFHLERRAWEEVEENVGVLGVSVGVGVGWEMCGVHMLEVLKEVMETVKLLR</sequence>
<keyword evidence="3" id="KW-1185">Reference proteome</keyword>
<gene>
    <name evidence="2" type="ORF">BLNAU_7176</name>
</gene>
<name>A0ABQ9Y1W5_9EUKA</name>
<feature type="compositionally biased region" description="Polar residues" evidence="1">
    <location>
        <begin position="181"/>
        <end position="194"/>
    </location>
</feature>
<feature type="compositionally biased region" description="Pro residues" evidence="1">
    <location>
        <begin position="493"/>
        <end position="502"/>
    </location>
</feature>
<dbReference type="EMBL" id="JARBJD010000043">
    <property type="protein sequence ID" value="KAK2957742.1"/>
    <property type="molecule type" value="Genomic_DNA"/>
</dbReference>
<organism evidence="2 3">
    <name type="scientific">Blattamonas nauphoetae</name>
    <dbReference type="NCBI Taxonomy" id="2049346"/>
    <lineage>
        <taxon>Eukaryota</taxon>
        <taxon>Metamonada</taxon>
        <taxon>Preaxostyla</taxon>
        <taxon>Oxymonadida</taxon>
        <taxon>Blattamonas</taxon>
    </lineage>
</organism>
<dbReference type="Proteomes" id="UP001281761">
    <property type="component" value="Unassembled WGS sequence"/>
</dbReference>
<evidence type="ECO:0000313" key="3">
    <source>
        <dbReference type="Proteomes" id="UP001281761"/>
    </source>
</evidence>
<evidence type="ECO:0000313" key="2">
    <source>
        <dbReference type="EMBL" id="KAK2957742.1"/>
    </source>
</evidence>
<feature type="compositionally biased region" description="Basic and acidic residues" evidence="1">
    <location>
        <begin position="459"/>
        <end position="469"/>
    </location>
</feature>
<feature type="region of interest" description="Disordered" evidence="1">
    <location>
        <begin position="459"/>
        <end position="506"/>
    </location>
</feature>
<feature type="region of interest" description="Disordered" evidence="1">
    <location>
        <begin position="181"/>
        <end position="233"/>
    </location>
</feature>
<accession>A0ABQ9Y1W5</accession>
<feature type="compositionally biased region" description="Low complexity" evidence="1">
    <location>
        <begin position="195"/>
        <end position="212"/>
    </location>
</feature>
<feature type="compositionally biased region" description="Polar residues" evidence="1">
    <location>
        <begin position="155"/>
        <end position="164"/>
    </location>
</feature>
<comment type="caution">
    <text evidence="2">The sequence shown here is derived from an EMBL/GenBank/DDBJ whole genome shotgun (WGS) entry which is preliminary data.</text>
</comment>
<proteinExistence type="predicted"/>
<feature type="region of interest" description="Disordered" evidence="1">
    <location>
        <begin position="140"/>
        <end position="164"/>
    </location>
</feature>
<protein>
    <submittedName>
        <fullName evidence="2">Uncharacterized protein</fullName>
    </submittedName>
</protein>
<evidence type="ECO:0000256" key="1">
    <source>
        <dbReference type="SAM" id="MobiDB-lite"/>
    </source>
</evidence>
<reference evidence="2 3" key="1">
    <citation type="journal article" date="2022" name="bioRxiv">
        <title>Genomics of Preaxostyla Flagellates Illuminates Evolutionary Transitions and the Path Towards Mitochondrial Loss.</title>
        <authorList>
            <person name="Novak L.V.F."/>
            <person name="Treitli S.C."/>
            <person name="Pyrih J."/>
            <person name="Halakuc P."/>
            <person name="Pipaliya S.V."/>
            <person name="Vacek V."/>
            <person name="Brzon O."/>
            <person name="Soukal P."/>
            <person name="Eme L."/>
            <person name="Dacks J.B."/>
            <person name="Karnkowska A."/>
            <person name="Elias M."/>
            <person name="Hampl V."/>
        </authorList>
    </citation>
    <scope>NUCLEOTIDE SEQUENCE [LARGE SCALE GENOMIC DNA]</scope>
    <source>
        <strain evidence="2">NAU3</strain>
        <tissue evidence="2">Gut</tissue>
    </source>
</reference>